<organism evidence="8 9">
    <name type="scientific">Candidatus Accumulibacter adjunctus</name>
    <dbReference type="NCBI Taxonomy" id="1454001"/>
    <lineage>
        <taxon>Bacteria</taxon>
        <taxon>Pseudomonadati</taxon>
        <taxon>Pseudomonadota</taxon>
        <taxon>Betaproteobacteria</taxon>
        <taxon>Candidatus Accumulibacter</taxon>
    </lineage>
</organism>
<dbReference type="InterPro" id="IPR029044">
    <property type="entry name" value="Nucleotide-diphossugar_trans"/>
</dbReference>
<dbReference type="Pfam" id="PF03279">
    <property type="entry name" value="Lip_A_acyltrans"/>
    <property type="match status" value="1"/>
</dbReference>
<comment type="caution">
    <text evidence="8">The sequence shown here is derived from an EMBL/GenBank/DDBJ whole genome shotgun (WGS) entry which is preliminary data.</text>
</comment>
<dbReference type="SUPFAM" id="SSF53448">
    <property type="entry name" value="Nucleotide-diphospho-sugar transferases"/>
    <property type="match status" value="1"/>
</dbReference>
<feature type="domain" description="Glycosyltransferase 2-like" evidence="7">
    <location>
        <begin position="7"/>
        <end position="132"/>
    </location>
</feature>
<dbReference type="CDD" id="cd04179">
    <property type="entry name" value="DPM_DPG-synthase_like"/>
    <property type="match status" value="1"/>
</dbReference>
<keyword evidence="3" id="KW-0997">Cell inner membrane</keyword>
<dbReference type="AlphaFoldDB" id="A0A011NMC1"/>
<evidence type="ECO:0000256" key="5">
    <source>
        <dbReference type="ARBA" id="ARBA00023136"/>
    </source>
</evidence>
<keyword evidence="4" id="KW-0808">Transferase</keyword>
<dbReference type="Gene3D" id="3.90.550.10">
    <property type="entry name" value="Spore Coat Polysaccharide Biosynthesis Protein SpsA, Chain A"/>
    <property type="match status" value="1"/>
</dbReference>
<keyword evidence="9" id="KW-1185">Reference proteome</keyword>
<accession>A0A011NMC1</accession>
<dbReference type="GO" id="GO:0009247">
    <property type="term" value="P:glycolipid biosynthetic process"/>
    <property type="evidence" value="ECO:0007669"/>
    <property type="project" value="UniProtKB-ARBA"/>
</dbReference>
<dbReference type="PANTHER" id="PTHR10859:SF91">
    <property type="entry name" value="DOLICHYL-PHOSPHATE BETA-GLUCOSYLTRANSFERASE"/>
    <property type="match status" value="1"/>
</dbReference>
<evidence type="ECO:0000256" key="1">
    <source>
        <dbReference type="ARBA" id="ARBA00004533"/>
    </source>
</evidence>
<dbReference type="PANTHER" id="PTHR10859">
    <property type="entry name" value="GLYCOSYL TRANSFERASE"/>
    <property type="match status" value="1"/>
</dbReference>
<name>A0A011NMC1_9PROT</name>
<dbReference type="PATRIC" id="fig|1454001.3.peg.3130"/>
<dbReference type="InterPro" id="IPR001173">
    <property type="entry name" value="Glyco_trans_2-like"/>
</dbReference>
<proteinExistence type="predicted"/>
<evidence type="ECO:0000256" key="3">
    <source>
        <dbReference type="ARBA" id="ARBA00022519"/>
    </source>
</evidence>
<evidence type="ECO:0000313" key="8">
    <source>
        <dbReference type="EMBL" id="EXI65565.1"/>
    </source>
</evidence>
<comment type="subcellular location">
    <subcellularLocation>
        <location evidence="1">Cell inner membrane</location>
    </subcellularLocation>
</comment>
<keyword evidence="2" id="KW-1003">Cell membrane</keyword>
<dbReference type="Proteomes" id="UP000020218">
    <property type="component" value="Unassembled WGS sequence"/>
</dbReference>
<sequence>MSFVPAIVIPIYNHKETIAAVVARLADYDVPVFIVDDGSDEETQRTLAAVADREPLARLSRLPENVGKGAAVMHGLREAFAAGCTHALQVDADGQHDLADVPRFLEQSRIKPHAVVAGCPRYDESAPACRRYGRYVTHFWVWVETLSFAIGDSMCGFRVYPLAASVALIDRHRLPTRMTFDTEIIVRLFWMGLPVVNLETRVIYPPGGLSHFRMWRDNLRISWMHTRLCAGMLARLPLLLWRKRCPPRSGAVHWSRHRERGSSLGLRLTVASYHLFGDRVARVLLRPIVGWFFLSGGTAREASLDYLRRLQATWFDTPAPTWPNAYRHMLAFANANLDKLAAWTGHVAHAGIAFDNQKAFEALLASGRGAVLLGAHFGNLEMMRALAHLNGIARVNAVVYTEHARRFNETLAAVTPGFDLNLLQISSLGPETAILLRAKIDRGELLVIVGDRTPPAENGRVVSVEFLGTPAHFPQGPFILAALLECPVYLFVCFRESDGYRVHFEPFAERIDLPRGKREVAIATHAQRYADRLVELCRRTPFQWFNFFDFWADTKSRPHH</sequence>
<dbReference type="InterPro" id="IPR004960">
    <property type="entry name" value="LipA_acyltrans"/>
</dbReference>
<dbReference type="CDD" id="cd07984">
    <property type="entry name" value="LPLAT_LABLAT-like"/>
    <property type="match status" value="1"/>
</dbReference>
<keyword evidence="5" id="KW-0472">Membrane</keyword>
<evidence type="ECO:0000256" key="6">
    <source>
        <dbReference type="ARBA" id="ARBA00023315"/>
    </source>
</evidence>
<dbReference type="GO" id="GO:0016746">
    <property type="term" value="F:acyltransferase activity"/>
    <property type="evidence" value="ECO:0007669"/>
    <property type="project" value="UniProtKB-KW"/>
</dbReference>
<evidence type="ECO:0000256" key="4">
    <source>
        <dbReference type="ARBA" id="ARBA00022679"/>
    </source>
</evidence>
<dbReference type="EMBL" id="JFAX01000021">
    <property type="protein sequence ID" value="EXI65565.1"/>
    <property type="molecule type" value="Genomic_DNA"/>
</dbReference>
<dbReference type="GO" id="GO:0006487">
    <property type="term" value="P:protein N-linked glycosylation"/>
    <property type="evidence" value="ECO:0007669"/>
    <property type="project" value="TreeGrafter"/>
</dbReference>
<reference evidence="8" key="1">
    <citation type="submission" date="2014-02" db="EMBL/GenBank/DDBJ databases">
        <title>Expanding our view of genomic diversity in Candidatus Accumulibacter clades.</title>
        <authorList>
            <person name="Skennerton C.T."/>
            <person name="Barr J.J."/>
            <person name="Slater F.R."/>
            <person name="Bond P.L."/>
            <person name="Tyson G.W."/>
        </authorList>
    </citation>
    <scope>NUCLEOTIDE SEQUENCE [LARGE SCALE GENOMIC DNA]</scope>
</reference>
<evidence type="ECO:0000256" key="2">
    <source>
        <dbReference type="ARBA" id="ARBA00022475"/>
    </source>
</evidence>
<dbReference type="STRING" id="1454001.AW08_03085"/>
<dbReference type="GO" id="GO:0005886">
    <property type="term" value="C:plasma membrane"/>
    <property type="evidence" value="ECO:0007669"/>
    <property type="project" value="UniProtKB-SubCell"/>
</dbReference>
<evidence type="ECO:0000313" key="9">
    <source>
        <dbReference type="Proteomes" id="UP000020218"/>
    </source>
</evidence>
<dbReference type="Pfam" id="PF00535">
    <property type="entry name" value="Glycos_transf_2"/>
    <property type="match status" value="1"/>
</dbReference>
<gene>
    <name evidence="8" type="ORF">AW08_03085</name>
</gene>
<evidence type="ECO:0000259" key="7">
    <source>
        <dbReference type="Pfam" id="PF00535"/>
    </source>
</evidence>
<protein>
    <submittedName>
        <fullName evidence="8">Lipid A biosynthesis lauroyl acyltransferase</fullName>
    </submittedName>
</protein>
<keyword evidence="6 8" id="KW-0012">Acyltransferase</keyword>